<keyword evidence="2" id="KW-0548">Nucleotidyltransferase</keyword>
<dbReference type="InterPro" id="IPR002618">
    <property type="entry name" value="UDPGP_fam"/>
</dbReference>
<gene>
    <name evidence="3" type="ORF">IFM89_013688</name>
</gene>
<protein>
    <submittedName>
        <fullName evidence="3">Uncharacterized protein</fullName>
    </submittedName>
</protein>
<keyword evidence="4" id="KW-1185">Reference proteome</keyword>
<comment type="caution">
    <text evidence="3">The sequence shown here is derived from an EMBL/GenBank/DDBJ whole genome shotgun (WGS) entry which is preliminary data.</text>
</comment>
<sequence>MPNLLASLWIKESSPKENLRYNSLSSLIYLNRYGLQPSLIILDLDFRDLLSGSQWVDAFLDLIVIQIESQYPRLVVEDFCHCLARDGPERMAAYFNVKLFTLTTFYFILFVSKEYVFVANADNLGAIVDLNHSCVTFSLTGCNEILNHLVHNKNEYQYGVTSKLQQMLKVAPLFHMKEKFVYLVTNYLGC</sequence>
<dbReference type="EMBL" id="JADFTS010000009">
    <property type="protein sequence ID" value="KAF9588601.1"/>
    <property type="molecule type" value="Genomic_DNA"/>
</dbReference>
<keyword evidence="1" id="KW-0808">Transferase</keyword>
<accession>A0A835GW23</accession>
<evidence type="ECO:0000313" key="4">
    <source>
        <dbReference type="Proteomes" id="UP000631114"/>
    </source>
</evidence>
<dbReference type="Pfam" id="PF01704">
    <property type="entry name" value="UDPGP"/>
    <property type="match status" value="1"/>
</dbReference>
<dbReference type="Proteomes" id="UP000631114">
    <property type="component" value="Unassembled WGS sequence"/>
</dbReference>
<evidence type="ECO:0000313" key="3">
    <source>
        <dbReference type="EMBL" id="KAF9588601.1"/>
    </source>
</evidence>
<name>A0A835GW23_9MAGN</name>
<evidence type="ECO:0000256" key="2">
    <source>
        <dbReference type="ARBA" id="ARBA00022695"/>
    </source>
</evidence>
<dbReference type="AlphaFoldDB" id="A0A835GW23"/>
<reference evidence="3 4" key="1">
    <citation type="submission" date="2020-10" db="EMBL/GenBank/DDBJ databases">
        <title>The Coptis chinensis genome and diversification of protoberbering-type alkaloids.</title>
        <authorList>
            <person name="Wang B."/>
            <person name="Shu S."/>
            <person name="Song C."/>
            <person name="Liu Y."/>
        </authorList>
    </citation>
    <scope>NUCLEOTIDE SEQUENCE [LARGE SCALE GENOMIC DNA]</scope>
    <source>
        <strain evidence="3">HL-2020</strain>
        <tissue evidence="3">Leaf</tissue>
    </source>
</reference>
<organism evidence="3 4">
    <name type="scientific">Coptis chinensis</name>
    <dbReference type="NCBI Taxonomy" id="261450"/>
    <lineage>
        <taxon>Eukaryota</taxon>
        <taxon>Viridiplantae</taxon>
        <taxon>Streptophyta</taxon>
        <taxon>Embryophyta</taxon>
        <taxon>Tracheophyta</taxon>
        <taxon>Spermatophyta</taxon>
        <taxon>Magnoliopsida</taxon>
        <taxon>Ranunculales</taxon>
        <taxon>Ranunculaceae</taxon>
        <taxon>Coptidoideae</taxon>
        <taxon>Coptis</taxon>
    </lineage>
</organism>
<evidence type="ECO:0000256" key="1">
    <source>
        <dbReference type="ARBA" id="ARBA00022679"/>
    </source>
</evidence>
<dbReference type="GO" id="GO:0070569">
    <property type="term" value="F:uridylyltransferase activity"/>
    <property type="evidence" value="ECO:0007669"/>
    <property type="project" value="InterPro"/>
</dbReference>
<proteinExistence type="predicted"/>
<dbReference type="OrthoDB" id="932129at2759"/>